<dbReference type="OrthoDB" id="4623393at2"/>
<accession>A0A1T3NPI8</accession>
<dbReference type="AlphaFoldDB" id="A0A1T3NPI8"/>
<organism evidence="1 2">
    <name type="scientific">Embleya scabrispora</name>
    <dbReference type="NCBI Taxonomy" id="159449"/>
    <lineage>
        <taxon>Bacteria</taxon>
        <taxon>Bacillati</taxon>
        <taxon>Actinomycetota</taxon>
        <taxon>Actinomycetes</taxon>
        <taxon>Kitasatosporales</taxon>
        <taxon>Streptomycetaceae</taxon>
        <taxon>Embleya</taxon>
    </lineage>
</organism>
<name>A0A1T3NPI8_9ACTN</name>
<comment type="caution">
    <text evidence="1">The sequence shown here is derived from an EMBL/GenBank/DDBJ whole genome shotgun (WGS) entry which is preliminary data.</text>
</comment>
<sequence length="125" mass="13969">MGTWGSGNFDSDPAHEHLTMIVDRLVDEVAEVMAADDPVQLEPDEYWGVAIPCNLELVCALYDAGYVADHMPAAEVVEGWKETFVGVWERTIDGLGPSEEWKRERRAILVATFDRMVRACTEAAR</sequence>
<dbReference type="Proteomes" id="UP000190037">
    <property type="component" value="Unassembled WGS sequence"/>
</dbReference>
<evidence type="ECO:0000313" key="1">
    <source>
        <dbReference type="EMBL" id="OPC78674.1"/>
    </source>
</evidence>
<protein>
    <submittedName>
        <fullName evidence="1">DUF4259 domain-containing protein</fullName>
    </submittedName>
</protein>
<dbReference type="RefSeq" id="WP_078979875.1">
    <property type="nucleotide sequence ID" value="NZ_MWQN01000002.1"/>
</dbReference>
<keyword evidence="2" id="KW-1185">Reference proteome</keyword>
<dbReference type="EMBL" id="MWQN01000002">
    <property type="protein sequence ID" value="OPC78674.1"/>
    <property type="molecule type" value="Genomic_DNA"/>
</dbReference>
<gene>
    <name evidence="1" type="ORF">B4N89_31385</name>
</gene>
<proteinExistence type="predicted"/>
<reference evidence="1 2" key="1">
    <citation type="submission" date="2017-03" db="EMBL/GenBank/DDBJ databases">
        <title>Draft genome sequence of Streptomyces scabrisporus NF3, endophyte isolated from Amphipterygium adstringens.</title>
        <authorList>
            <person name="Vazquez M."/>
            <person name="Ceapa C.D."/>
            <person name="Rodriguez Luna D."/>
            <person name="Sanchez Esquivel S."/>
        </authorList>
    </citation>
    <scope>NUCLEOTIDE SEQUENCE [LARGE SCALE GENOMIC DNA]</scope>
    <source>
        <strain evidence="1 2">NF3</strain>
    </source>
</reference>
<evidence type="ECO:0000313" key="2">
    <source>
        <dbReference type="Proteomes" id="UP000190037"/>
    </source>
</evidence>